<dbReference type="PRINTS" id="PR00081">
    <property type="entry name" value="GDHRDH"/>
</dbReference>
<dbReference type="Pfam" id="PF00106">
    <property type="entry name" value="adh_short"/>
    <property type="match status" value="1"/>
</dbReference>
<dbReference type="GeneID" id="91470306"/>
<dbReference type="GO" id="GO:0016616">
    <property type="term" value="F:oxidoreductase activity, acting on the CH-OH group of donors, NAD or NADP as acceptor"/>
    <property type="evidence" value="ECO:0007669"/>
    <property type="project" value="UniProtKB-ARBA"/>
</dbReference>
<reference evidence="5" key="1">
    <citation type="journal article" date="2009" name="J. Biol. Chem.">
        <title>Characterization of the polyoxin biosynthetic gene cluster from Streptomyces cacaoi and engineered production of polyoxin H.</title>
        <authorList>
            <person name="Chen W."/>
            <person name="Huang T."/>
            <person name="He X."/>
            <person name="Meng Q."/>
            <person name="You D."/>
            <person name="Bai L."/>
            <person name="Li J."/>
            <person name="Wu M."/>
            <person name="Li R."/>
            <person name="Xie Z."/>
            <person name="Zhou H."/>
            <person name="Zhou X."/>
            <person name="Tan H."/>
            <person name="Deng Z."/>
        </authorList>
    </citation>
    <scope>NUCLEOTIDE SEQUENCE</scope>
</reference>
<reference evidence="7" key="4">
    <citation type="submission" date="2023-07" db="EMBL/GenBank/DDBJ databases">
        <title>Whole genome shotgun sequence of Streptomyces cacaoi subsp. asoensis NBRC 13813.</title>
        <authorList>
            <person name="Komaki H."/>
            <person name="Tamura T."/>
        </authorList>
    </citation>
    <scope>NUCLEOTIDE SEQUENCE [LARGE SCALE GENOMIC DNA]</scope>
    <source>
        <strain evidence="7">NBRC 13813</strain>
    </source>
</reference>
<dbReference type="PANTHER" id="PTHR42901">
    <property type="entry name" value="ALCOHOL DEHYDROGENASE"/>
    <property type="match status" value="1"/>
</dbReference>
<name>C1IC26_9ACTN</name>
<dbReference type="PRINTS" id="PR00080">
    <property type="entry name" value="SDRFAMILY"/>
</dbReference>
<dbReference type="InterPro" id="IPR036291">
    <property type="entry name" value="NAD(P)-bd_dom_sf"/>
</dbReference>
<accession>C1IC26</accession>
<dbReference type="InterPro" id="IPR020904">
    <property type="entry name" value="Sc_DH/Rdtase_CS"/>
</dbReference>
<dbReference type="Gene3D" id="3.40.50.720">
    <property type="entry name" value="NAD(P)-binding Rossmann-like Domain"/>
    <property type="match status" value="1"/>
</dbReference>
<comment type="similarity">
    <text evidence="1 3">Belongs to the short-chain dehydrogenases/reductases (SDR) family.</text>
</comment>
<dbReference type="FunFam" id="3.40.50.720:FF:000047">
    <property type="entry name" value="NADP-dependent L-serine/L-allo-threonine dehydrogenase"/>
    <property type="match status" value="1"/>
</dbReference>
<feature type="domain" description="Ketoreductase" evidence="4">
    <location>
        <begin position="7"/>
        <end position="189"/>
    </location>
</feature>
<sequence>MSSQELGTVVVSGASSGFGRVTARRLAAQGHTVIAVARRADRLAELADGEGPGRVLPAVADVTDLDALERALDEHLPHCPPVVGLVNNAGLSSGFGPVQSAKVDDWRRMVDTNVSGLLHTTTLLLPRLIAGGRGHIVNIGSIAARYPYAGGNVYAATKAFVHQLSLSMRTDLEGTGVRVSCVAPGMARTEFALVRYDGDQERADRLYDGVSPLSPDDVADAVLWCLSRPPHVNVNMIEIMPTDQPFGLGFARRHA</sequence>
<keyword evidence="2" id="KW-0560">Oxidoreductase</keyword>
<dbReference type="InterPro" id="IPR057326">
    <property type="entry name" value="KR_dom"/>
</dbReference>
<dbReference type="Proteomes" id="UP000649259">
    <property type="component" value="Unassembled WGS sequence"/>
</dbReference>
<reference evidence="5" key="2">
    <citation type="journal article" date="2009" name="Microbiology">
        <title>polR, a pathway-specific transcriptional regulatory gene, positively controls polyoxin biosynthesis in Streptomyces cacaoi subsp. asoensis.</title>
        <authorList>
            <person name="Li R."/>
            <person name="Xie Z."/>
            <person name="Tian Y."/>
            <person name="Yang H."/>
            <person name="Chen W."/>
            <person name="You D."/>
            <person name="Liu G."/>
            <person name="Deng Z."/>
            <person name="Tan H."/>
        </authorList>
    </citation>
    <scope>NUCLEOTIDE SEQUENCE</scope>
</reference>
<evidence type="ECO:0000313" key="6">
    <source>
        <dbReference type="EMBL" id="GHI60760.1"/>
    </source>
</evidence>
<gene>
    <name evidence="5" type="primary">polM</name>
    <name evidence="6" type="ORF">Saso_24100</name>
</gene>
<dbReference type="InterPro" id="IPR002347">
    <property type="entry name" value="SDR_fam"/>
</dbReference>
<organism evidence="5">
    <name type="scientific">Streptomyces asoensis</name>
    <dbReference type="NCBI Taxonomy" id="249586"/>
    <lineage>
        <taxon>Bacteria</taxon>
        <taxon>Bacillati</taxon>
        <taxon>Actinomycetota</taxon>
        <taxon>Actinomycetes</taxon>
        <taxon>Kitasatosporales</taxon>
        <taxon>Streptomycetaceae</taxon>
        <taxon>Streptomyces</taxon>
    </lineage>
</organism>
<protein>
    <submittedName>
        <fullName evidence="6">NAD(P)-dependent oxidoreductase</fullName>
    </submittedName>
    <submittedName>
        <fullName evidence="5">Short-chain dehydrogenase</fullName>
    </submittedName>
</protein>
<dbReference type="SMART" id="SM00822">
    <property type="entry name" value="PKS_KR"/>
    <property type="match status" value="1"/>
</dbReference>
<evidence type="ECO:0000256" key="2">
    <source>
        <dbReference type="ARBA" id="ARBA00023002"/>
    </source>
</evidence>
<evidence type="ECO:0000313" key="7">
    <source>
        <dbReference type="Proteomes" id="UP000649259"/>
    </source>
</evidence>
<dbReference type="PROSITE" id="PS00061">
    <property type="entry name" value="ADH_SHORT"/>
    <property type="match status" value="1"/>
</dbReference>
<dbReference type="EMBL" id="EU158805">
    <property type="protein sequence ID" value="ABX24491.1"/>
    <property type="molecule type" value="Genomic_DNA"/>
</dbReference>
<dbReference type="AlphaFoldDB" id="C1IC26"/>
<keyword evidence="7" id="KW-1185">Reference proteome</keyword>
<dbReference type="SUPFAM" id="SSF51735">
    <property type="entry name" value="NAD(P)-binding Rossmann-fold domains"/>
    <property type="match status" value="1"/>
</dbReference>
<dbReference type="EMBL" id="BNEB01000002">
    <property type="protein sequence ID" value="GHI60760.1"/>
    <property type="molecule type" value="Genomic_DNA"/>
</dbReference>
<reference evidence="6" key="3">
    <citation type="submission" date="2020-09" db="EMBL/GenBank/DDBJ databases">
        <title>Whole genome shotgun sequence of Streptomyces cacaoi subsp. asoensis NBRC 13813.</title>
        <authorList>
            <person name="Komaki H."/>
            <person name="Tamura T."/>
        </authorList>
    </citation>
    <scope>NUCLEOTIDE SEQUENCE</scope>
    <source>
        <strain evidence="6">NBRC 13813</strain>
    </source>
</reference>
<dbReference type="RefSeq" id="WP_189919232.1">
    <property type="nucleotide sequence ID" value="NZ_BMSI01000002.1"/>
</dbReference>
<proteinExistence type="inferred from homology"/>
<evidence type="ECO:0000259" key="4">
    <source>
        <dbReference type="SMART" id="SM00822"/>
    </source>
</evidence>
<dbReference type="PANTHER" id="PTHR42901:SF1">
    <property type="entry name" value="ALCOHOL DEHYDROGENASE"/>
    <property type="match status" value="1"/>
</dbReference>
<evidence type="ECO:0000256" key="3">
    <source>
        <dbReference type="RuleBase" id="RU000363"/>
    </source>
</evidence>
<evidence type="ECO:0000313" key="5">
    <source>
        <dbReference type="EMBL" id="ABX24491.1"/>
    </source>
</evidence>
<evidence type="ECO:0000256" key="1">
    <source>
        <dbReference type="ARBA" id="ARBA00006484"/>
    </source>
</evidence>